<evidence type="ECO:0000313" key="11">
    <source>
        <dbReference type="EMBL" id="NEK57011.1"/>
    </source>
</evidence>
<name>A0A7K3VWJ0_9ACTN</name>
<feature type="compositionally biased region" description="Basic and acidic residues" evidence="9">
    <location>
        <begin position="484"/>
        <end position="507"/>
    </location>
</feature>
<dbReference type="Gene3D" id="3.30.200.20">
    <property type="entry name" value="Phosphorylase Kinase, domain 1"/>
    <property type="match status" value="1"/>
</dbReference>
<comment type="caution">
    <text evidence="11">The sequence shown here is derived from an EMBL/GenBank/DDBJ whole genome shotgun (WGS) entry which is preliminary data.</text>
</comment>
<dbReference type="InterPro" id="IPR000719">
    <property type="entry name" value="Prot_kinase_dom"/>
</dbReference>
<evidence type="ECO:0000256" key="1">
    <source>
        <dbReference type="ARBA" id="ARBA00012513"/>
    </source>
</evidence>
<dbReference type="GO" id="GO:0005524">
    <property type="term" value="F:ATP binding"/>
    <property type="evidence" value="ECO:0007669"/>
    <property type="project" value="UniProtKB-KW"/>
</dbReference>
<feature type="region of interest" description="Disordered" evidence="9">
    <location>
        <begin position="296"/>
        <end position="317"/>
    </location>
</feature>
<dbReference type="PROSITE" id="PS50011">
    <property type="entry name" value="PROTEIN_KINASE_DOM"/>
    <property type="match status" value="1"/>
</dbReference>
<dbReference type="SMART" id="SM00220">
    <property type="entry name" value="S_TKc"/>
    <property type="match status" value="1"/>
</dbReference>
<dbReference type="PROSITE" id="PS00108">
    <property type="entry name" value="PROTEIN_KINASE_ST"/>
    <property type="match status" value="1"/>
</dbReference>
<keyword evidence="12" id="KW-1185">Reference proteome</keyword>
<comment type="catalytic activity">
    <reaction evidence="8">
        <text>L-seryl-[protein] + ATP = O-phospho-L-seryl-[protein] + ADP + H(+)</text>
        <dbReference type="Rhea" id="RHEA:17989"/>
        <dbReference type="Rhea" id="RHEA-COMP:9863"/>
        <dbReference type="Rhea" id="RHEA-COMP:11604"/>
        <dbReference type="ChEBI" id="CHEBI:15378"/>
        <dbReference type="ChEBI" id="CHEBI:29999"/>
        <dbReference type="ChEBI" id="CHEBI:30616"/>
        <dbReference type="ChEBI" id="CHEBI:83421"/>
        <dbReference type="ChEBI" id="CHEBI:456216"/>
        <dbReference type="EC" id="2.7.11.1"/>
    </reaction>
</comment>
<dbReference type="FunFam" id="3.30.200.20:FF:000035">
    <property type="entry name" value="Serine/threonine protein kinase Stk1"/>
    <property type="match status" value="1"/>
</dbReference>
<evidence type="ECO:0000313" key="12">
    <source>
        <dbReference type="Proteomes" id="UP000470246"/>
    </source>
</evidence>
<dbReference type="GO" id="GO:0004674">
    <property type="term" value="F:protein serine/threonine kinase activity"/>
    <property type="evidence" value="ECO:0007669"/>
    <property type="project" value="UniProtKB-KW"/>
</dbReference>
<accession>A0A7K3VWJ0</accession>
<evidence type="ECO:0000256" key="4">
    <source>
        <dbReference type="ARBA" id="ARBA00022741"/>
    </source>
</evidence>
<dbReference type="RefSeq" id="WP_163480206.1">
    <property type="nucleotide sequence ID" value="NZ_JAAGWF010000005.1"/>
</dbReference>
<evidence type="ECO:0000256" key="8">
    <source>
        <dbReference type="ARBA" id="ARBA00048679"/>
    </source>
</evidence>
<reference evidence="11 12" key="1">
    <citation type="submission" date="2020-02" db="EMBL/GenBank/DDBJ databases">
        <title>Geodermatophilus sabuli CPCC 205279 I12A-02694.</title>
        <authorList>
            <person name="Jiang Z."/>
        </authorList>
    </citation>
    <scope>NUCLEOTIDE SEQUENCE [LARGE SCALE GENOMIC DNA]</scope>
    <source>
        <strain evidence="11 12">I12A-02694</strain>
    </source>
</reference>
<feature type="region of interest" description="Disordered" evidence="9">
    <location>
        <begin position="359"/>
        <end position="381"/>
    </location>
</feature>
<dbReference type="SUPFAM" id="SSF56112">
    <property type="entry name" value="Protein kinase-like (PK-like)"/>
    <property type="match status" value="1"/>
</dbReference>
<evidence type="ECO:0000256" key="9">
    <source>
        <dbReference type="SAM" id="MobiDB-lite"/>
    </source>
</evidence>
<keyword evidence="4" id="KW-0547">Nucleotide-binding</keyword>
<evidence type="ECO:0000256" key="2">
    <source>
        <dbReference type="ARBA" id="ARBA00022527"/>
    </source>
</evidence>
<dbReference type="InterPro" id="IPR011009">
    <property type="entry name" value="Kinase-like_dom_sf"/>
</dbReference>
<dbReference type="PANTHER" id="PTHR43289:SF6">
    <property type="entry name" value="SERINE_THREONINE-PROTEIN KINASE NEKL-3"/>
    <property type="match status" value="1"/>
</dbReference>
<dbReference type="CDD" id="cd14014">
    <property type="entry name" value="STKc_PknB_like"/>
    <property type="match status" value="1"/>
</dbReference>
<feature type="region of interest" description="Disordered" evidence="9">
    <location>
        <begin position="447"/>
        <end position="507"/>
    </location>
</feature>
<dbReference type="EC" id="2.7.11.1" evidence="1"/>
<dbReference type="Gene3D" id="1.10.510.10">
    <property type="entry name" value="Transferase(Phosphotransferase) domain 1"/>
    <property type="match status" value="1"/>
</dbReference>
<feature type="compositionally biased region" description="Pro residues" evidence="9">
    <location>
        <begin position="452"/>
        <end position="471"/>
    </location>
</feature>
<dbReference type="EMBL" id="JAAGWF010000005">
    <property type="protein sequence ID" value="NEK57011.1"/>
    <property type="molecule type" value="Genomic_DNA"/>
</dbReference>
<dbReference type="Pfam" id="PF00069">
    <property type="entry name" value="Pkinase"/>
    <property type="match status" value="1"/>
</dbReference>
<proteinExistence type="predicted"/>
<dbReference type="AlphaFoldDB" id="A0A7K3VWJ0"/>
<evidence type="ECO:0000256" key="3">
    <source>
        <dbReference type="ARBA" id="ARBA00022679"/>
    </source>
</evidence>
<gene>
    <name evidence="11" type="ORF">GCU56_03880</name>
</gene>
<evidence type="ECO:0000256" key="6">
    <source>
        <dbReference type="ARBA" id="ARBA00022840"/>
    </source>
</evidence>
<comment type="catalytic activity">
    <reaction evidence="7">
        <text>L-threonyl-[protein] + ATP = O-phospho-L-threonyl-[protein] + ADP + H(+)</text>
        <dbReference type="Rhea" id="RHEA:46608"/>
        <dbReference type="Rhea" id="RHEA-COMP:11060"/>
        <dbReference type="Rhea" id="RHEA-COMP:11605"/>
        <dbReference type="ChEBI" id="CHEBI:15378"/>
        <dbReference type="ChEBI" id="CHEBI:30013"/>
        <dbReference type="ChEBI" id="CHEBI:30616"/>
        <dbReference type="ChEBI" id="CHEBI:61977"/>
        <dbReference type="ChEBI" id="CHEBI:456216"/>
        <dbReference type="EC" id="2.7.11.1"/>
    </reaction>
</comment>
<evidence type="ECO:0000259" key="10">
    <source>
        <dbReference type="PROSITE" id="PS50011"/>
    </source>
</evidence>
<dbReference type="GO" id="GO:0045717">
    <property type="term" value="P:negative regulation of fatty acid biosynthetic process"/>
    <property type="evidence" value="ECO:0007669"/>
    <property type="project" value="UniProtKB-ARBA"/>
</dbReference>
<keyword evidence="5 11" id="KW-0418">Kinase</keyword>
<organism evidence="11 12">
    <name type="scientific">Geodermatophilus sabuli</name>
    <dbReference type="NCBI Taxonomy" id="1564158"/>
    <lineage>
        <taxon>Bacteria</taxon>
        <taxon>Bacillati</taxon>
        <taxon>Actinomycetota</taxon>
        <taxon>Actinomycetes</taxon>
        <taxon>Geodermatophilales</taxon>
        <taxon>Geodermatophilaceae</taxon>
        <taxon>Geodermatophilus</taxon>
    </lineage>
</organism>
<protein>
    <recommendedName>
        <fullName evidence="1">non-specific serine/threonine protein kinase</fullName>
        <ecNumber evidence="1">2.7.11.1</ecNumber>
    </recommendedName>
</protein>
<dbReference type="PANTHER" id="PTHR43289">
    <property type="entry name" value="MITOGEN-ACTIVATED PROTEIN KINASE KINASE KINASE 20-RELATED"/>
    <property type="match status" value="1"/>
</dbReference>
<dbReference type="Proteomes" id="UP000470246">
    <property type="component" value="Unassembled WGS sequence"/>
</dbReference>
<keyword evidence="2 11" id="KW-0723">Serine/threonine-protein kinase</keyword>
<keyword evidence="6" id="KW-0067">ATP-binding</keyword>
<keyword evidence="3" id="KW-0808">Transferase</keyword>
<feature type="domain" description="Protein kinase" evidence="10">
    <location>
        <begin position="12"/>
        <end position="273"/>
    </location>
</feature>
<sequence>MQKAGSVLEDRYELQLLLATGGMGQVWRARDLVLGRQVAVKVLRSEYTGDAVFLTRFRTEARLSAGLVHPNVAVLHDYGEVDAGGDRLVYLVMELVEGEPLSTVLQRERRLSPTRALDVLRQAAAGLAAAHAAGVVHRDVKPGNVLVGDDGTVKITDFGIAWSAANAAVTRTGHVVGTAQYLAPEQVEGAKATAASDVYSWGMVAYECLAGRRAFDGDNPVDVAVLQLRETPAPLPDDVPEPVRRLVDRTLVKDPAGRIADGAALLAAIDEVVAPDGPARFDTLVMPAVRTEPETRAMAVPLGDVGGAPQDRAGLPDDDVLDEASGSRRWGARVLVPLVVALLAVAAVATGLLLGSSGDPAATSGPSAVPTPSPSSVAAAPPAPLVPRVRLVAAEHVGRPVDRVQAELTGLDLVVVLRAVETTDVPAGAVTALEPVGDVPVGTTVTVTHAVAPPPPPPPPPPPVVVAPPVPDTAGEGDGDDGDREERRRERAEEREDRERDRGRGRD</sequence>
<evidence type="ECO:0000256" key="7">
    <source>
        <dbReference type="ARBA" id="ARBA00047899"/>
    </source>
</evidence>
<evidence type="ECO:0000256" key="5">
    <source>
        <dbReference type="ARBA" id="ARBA00022777"/>
    </source>
</evidence>
<dbReference type="InterPro" id="IPR008271">
    <property type="entry name" value="Ser/Thr_kinase_AS"/>
</dbReference>
<dbReference type="FunFam" id="1.10.510.10:FF:000021">
    <property type="entry name" value="Serine/threonine protein kinase"/>
    <property type="match status" value="1"/>
</dbReference>